<organism evidence="1 2">
    <name type="scientific">Schistosoma mekongi</name>
    <name type="common">Parasitic worm</name>
    <dbReference type="NCBI Taxonomy" id="38744"/>
    <lineage>
        <taxon>Eukaryota</taxon>
        <taxon>Metazoa</taxon>
        <taxon>Spiralia</taxon>
        <taxon>Lophotrochozoa</taxon>
        <taxon>Platyhelminthes</taxon>
        <taxon>Trematoda</taxon>
        <taxon>Digenea</taxon>
        <taxon>Strigeidida</taxon>
        <taxon>Schistosomatoidea</taxon>
        <taxon>Schistosomatidae</taxon>
        <taxon>Schistosoma</taxon>
    </lineage>
</organism>
<protein>
    <submittedName>
        <fullName evidence="1">Uncharacterized protein</fullName>
    </submittedName>
</protein>
<sequence length="362" mass="42017">MKWYENSLVEAVNTLEWLALITDIEKHVLKRKQKLNLFGMSEEEIGLLIATFSDSMAPGSTYHAMLVKLNQILSKNLYYSVEHHMSLKQPTAPTNIETHGEAFLWKQWDQKHSDQYFKLTSSVYPSKSDFIKMEANEAVITLLEKHTEFLKKLPSRYFNQAFEGSDVRRRIWSIILLSRCSSQKTKLERLVQNFSPNQDEHIMLECKKFLNSYVAMSSIEDSVGCLYAMNYLLKFYQTTASIIDCAKPNFIRIVSILVLVMKDYLSKNQPPNVETINVLTQEFFALLTILPTFITQLPTIWFTCQSLQKLIEYEIYQINDVSEINDNRKSIEFSQSVLKRIQCIDANIADAIVKQVLFIKSK</sequence>
<keyword evidence="2" id="KW-1185">Reference proteome</keyword>
<dbReference type="Proteomes" id="UP001292079">
    <property type="component" value="Unassembled WGS sequence"/>
</dbReference>
<name>A0AAE2D4T7_SCHME</name>
<evidence type="ECO:0000313" key="2">
    <source>
        <dbReference type="Proteomes" id="UP001292079"/>
    </source>
</evidence>
<reference evidence="1" key="1">
    <citation type="submission" date="2022-04" db="EMBL/GenBank/DDBJ databases">
        <authorList>
            <person name="Xu L."/>
            <person name="Lv Z."/>
        </authorList>
    </citation>
    <scope>NUCLEOTIDE SEQUENCE</scope>
    <source>
        <strain evidence="1">LV_2022a</strain>
    </source>
</reference>
<dbReference type="AlphaFoldDB" id="A0AAE2D4T7"/>
<dbReference type="EMBL" id="JALJAT010000004">
    <property type="protein sequence ID" value="KAK4470200.1"/>
    <property type="molecule type" value="Genomic_DNA"/>
</dbReference>
<proteinExistence type="predicted"/>
<comment type="caution">
    <text evidence="1">The sequence shown here is derived from an EMBL/GenBank/DDBJ whole genome shotgun (WGS) entry which is preliminary data.</text>
</comment>
<evidence type="ECO:0000313" key="1">
    <source>
        <dbReference type="EMBL" id="KAK4470200.1"/>
    </source>
</evidence>
<gene>
    <name evidence="1" type="ORF">MN116_005777</name>
</gene>
<accession>A0AAE2D4T7</accession>
<reference evidence="1" key="2">
    <citation type="journal article" date="2023" name="Infect Dis Poverty">
        <title>Chromosome-scale genome of the human blood fluke Schistosoma mekongi and its implications for public health.</title>
        <authorList>
            <person name="Zhou M."/>
            <person name="Xu L."/>
            <person name="Xu D."/>
            <person name="Chen W."/>
            <person name="Khan J."/>
            <person name="Hu Y."/>
            <person name="Huang H."/>
            <person name="Wei H."/>
            <person name="Zhang Y."/>
            <person name="Chusongsang P."/>
            <person name="Tanasarnprasert K."/>
            <person name="Hu X."/>
            <person name="Limpanont Y."/>
            <person name="Lv Z."/>
        </authorList>
    </citation>
    <scope>NUCLEOTIDE SEQUENCE</scope>
    <source>
        <strain evidence="1">LV_2022a</strain>
    </source>
</reference>